<keyword evidence="2" id="KW-1185">Reference proteome</keyword>
<comment type="caution">
    <text evidence="1">The sequence shown here is derived from an EMBL/GenBank/DDBJ whole genome shotgun (WGS) entry which is preliminary data.</text>
</comment>
<organism evidence="1 2">
    <name type="scientific">Deinococcus arenae</name>
    <dbReference type="NCBI Taxonomy" id="1452751"/>
    <lineage>
        <taxon>Bacteria</taxon>
        <taxon>Thermotogati</taxon>
        <taxon>Deinococcota</taxon>
        <taxon>Deinococci</taxon>
        <taxon>Deinococcales</taxon>
        <taxon>Deinococcaceae</taxon>
        <taxon>Deinococcus</taxon>
    </lineage>
</organism>
<name>A0A8H9LA13_9DEIO</name>
<dbReference type="Proteomes" id="UP000600547">
    <property type="component" value="Unassembled WGS sequence"/>
</dbReference>
<gene>
    <name evidence="1" type="ORF">GCM10008956_31570</name>
</gene>
<accession>A0A8H9LA13</accession>
<evidence type="ECO:0000313" key="1">
    <source>
        <dbReference type="EMBL" id="GGM53256.1"/>
    </source>
</evidence>
<proteinExistence type="predicted"/>
<protein>
    <submittedName>
        <fullName evidence="1">Uncharacterized protein</fullName>
    </submittedName>
</protein>
<reference evidence="2" key="1">
    <citation type="journal article" date="2019" name="Int. J. Syst. Evol. Microbiol.">
        <title>The Global Catalogue of Microorganisms (GCM) 10K type strain sequencing project: providing services to taxonomists for standard genome sequencing and annotation.</title>
        <authorList>
            <consortium name="The Broad Institute Genomics Platform"/>
            <consortium name="The Broad Institute Genome Sequencing Center for Infectious Disease"/>
            <person name="Wu L."/>
            <person name="Ma J."/>
        </authorList>
    </citation>
    <scope>NUCLEOTIDE SEQUENCE [LARGE SCALE GENOMIC DNA]</scope>
    <source>
        <strain evidence="2">JCM 31047</strain>
    </source>
</reference>
<dbReference type="EMBL" id="BMQG01000013">
    <property type="protein sequence ID" value="GGM53256.1"/>
    <property type="molecule type" value="Genomic_DNA"/>
</dbReference>
<dbReference type="AlphaFoldDB" id="A0A8H9LA13"/>
<sequence>MSPARRGTAATVSKRAVETAGVGADMEQAVRSAAATTPEREDIRITADLLTGSSFNLRTYMSM</sequence>
<evidence type="ECO:0000313" key="2">
    <source>
        <dbReference type="Proteomes" id="UP000600547"/>
    </source>
</evidence>